<dbReference type="AlphaFoldDB" id="A0A1H2AQV2"/>
<evidence type="ECO:0000313" key="2">
    <source>
        <dbReference type="Proteomes" id="UP000198688"/>
    </source>
</evidence>
<dbReference type="Proteomes" id="UP000198688">
    <property type="component" value="Chromosome I"/>
</dbReference>
<protein>
    <submittedName>
        <fullName evidence="1">Uncharacterized protein</fullName>
    </submittedName>
</protein>
<reference evidence="1 2" key="1">
    <citation type="submission" date="2016-10" db="EMBL/GenBank/DDBJ databases">
        <authorList>
            <person name="de Groot N.N."/>
        </authorList>
    </citation>
    <scope>NUCLEOTIDE SEQUENCE [LARGE SCALE GENOMIC DNA]</scope>
    <source>
        <strain evidence="1 2">DSM 43941</strain>
    </source>
</reference>
<name>A0A1H2AQV2_9ACTN</name>
<sequence>MNRFVIRWIRNYLNQRVDPAPNPLRLTLRAVDEELAGLRGRDSSVRDRADRLLDVRSVLALYETTDQTWPSATRRSSFAYPSLTPTSMPL</sequence>
<dbReference type="EMBL" id="LT629758">
    <property type="protein sequence ID" value="SDT48177.1"/>
    <property type="molecule type" value="Genomic_DNA"/>
</dbReference>
<keyword evidence="2" id="KW-1185">Reference proteome</keyword>
<evidence type="ECO:0000313" key="1">
    <source>
        <dbReference type="EMBL" id="SDT48177.1"/>
    </source>
</evidence>
<accession>A0A1H2AQV2</accession>
<proteinExistence type="predicted"/>
<gene>
    <name evidence="1" type="ORF">SAMN04489716_4021</name>
</gene>
<organism evidence="1 2">
    <name type="scientific">Actinoplanes derwentensis</name>
    <dbReference type="NCBI Taxonomy" id="113562"/>
    <lineage>
        <taxon>Bacteria</taxon>
        <taxon>Bacillati</taxon>
        <taxon>Actinomycetota</taxon>
        <taxon>Actinomycetes</taxon>
        <taxon>Micromonosporales</taxon>
        <taxon>Micromonosporaceae</taxon>
        <taxon>Actinoplanes</taxon>
    </lineage>
</organism>
<dbReference type="STRING" id="113562.SAMN04489716_4021"/>